<dbReference type="InterPro" id="IPR036751">
    <property type="entry name" value="SpoVG_sf"/>
</dbReference>
<protein>
    <submittedName>
        <fullName evidence="1">Uncharacterized protein</fullName>
    </submittedName>
</protein>
<organism evidence="1 2">
    <name type="scientific">Ziziphus jujuba witches'-broom phytoplasma</name>
    <dbReference type="NCBI Taxonomy" id="135727"/>
    <lineage>
        <taxon>Bacteria</taxon>
        <taxon>Bacillati</taxon>
        <taxon>Mycoplasmatota</taxon>
        <taxon>Mollicutes</taxon>
        <taxon>Acholeplasmatales</taxon>
        <taxon>Acholeplasmataceae</taxon>
        <taxon>Candidatus Phytoplasma</taxon>
        <taxon>16SrV (Elm yellows group)</taxon>
    </lineage>
</organism>
<dbReference type="Proteomes" id="UP000272462">
    <property type="component" value="Chromosome"/>
</dbReference>
<dbReference type="GO" id="GO:0030435">
    <property type="term" value="P:sporulation resulting in formation of a cellular spore"/>
    <property type="evidence" value="ECO:0007669"/>
    <property type="project" value="InterPro"/>
</dbReference>
<evidence type="ECO:0000313" key="2">
    <source>
        <dbReference type="Proteomes" id="UP000272462"/>
    </source>
</evidence>
<reference evidence="1 2" key="1">
    <citation type="journal article" date="2018" name="BMC Genomics">
        <title>Comparative genome analysis of jujube witches'-broom Phytoplasma, an obligate pathogen that causes jujube witches'-broom disease.</title>
        <authorList>
            <person name="Wang J."/>
            <person name="Song L."/>
            <person name="Jiao Q."/>
            <person name="Yang S."/>
            <person name="Gao R."/>
            <person name="Lu X."/>
            <person name="Zhou G."/>
        </authorList>
    </citation>
    <scope>NUCLEOTIDE SEQUENCE [LARGE SCALE GENOMIC DNA]</scope>
    <source>
        <strain evidence="1">Jwb-nky</strain>
    </source>
</reference>
<evidence type="ECO:0000313" key="1">
    <source>
        <dbReference type="EMBL" id="AYJ01402.1"/>
    </source>
</evidence>
<name>A0A660HN40_ZIZJU</name>
<dbReference type="KEGG" id="pzi:CWO85_02720"/>
<accession>A0A660HN40</accession>
<dbReference type="SUPFAM" id="SSF160537">
    <property type="entry name" value="SpoVG-like"/>
    <property type="match status" value="1"/>
</dbReference>
<dbReference type="RefSeq" id="WP_121464115.1">
    <property type="nucleotide sequence ID" value="NZ_CP025121.1"/>
</dbReference>
<dbReference type="EMBL" id="CP025121">
    <property type="protein sequence ID" value="AYJ01402.1"/>
    <property type="molecule type" value="Genomic_DNA"/>
</dbReference>
<dbReference type="AlphaFoldDB" id="A0A660HN40"/>
<keyword evidence="2" id="KW-1185">Reference proteome</keyword>
<sequence length="103" mass="12286">MTITQVAIFKKLNGKIHCDIVFDSLLILRGLHFKADTPEPYFVCPFIDKFNKLNDNYTRRFYFNPLNNGFRKYITDTINKCYQEMLKENLTRKIFNLQKGLII</sequence>
<proteinExistence type="predicted"/>
<gene>
    <name evidence="1" type="ORF">CWO85_02720</name>
</gene>